<dbReference type="Gene3D" id="3.30.420.140">
    <property type="entry name" value="YqgF/RNase H-like domain"/>
    <property type="match status" value="1"/>
</dbReference>
<dbReference type="RefSeq" id="WP_186412607.1">
    <property type="nucleotide sequence ID" value="NZ_FLQY01000391.1"/>
</dbReference>
<evidence type="ECO:0000256" key="4">
    <source>
        <dbReference type="ARBA" id="ARBA00022801"/>
    </source>
</evidence>
<keyword evidence="8" id="KW-1185">Reference proteome</keyword>
<dbReference type="EMBL" id="FLQY01000391">
    <property type="protein sequence ID" value="SBT11063.1"/>
    <property type="molecule type" value="Genomic_DNA"/>
</dbReference>
<dbReference type="InterPro" id="IPR012337">
    <property type="entry name" value="RNaseH-like_sf"/>
</dbReference>
<evidence type="ECO:0000313" key="8">
    <source>
        <dbReference type="Proteomes" id="UP000199600"/>
    </source>
</evidence>
<sequence>MPDATTSTRGTVLAFDFGEKRIGVAVGECLLGQAHPLTTIRSEVNVERFAAIAALIDEWQPVRLIVGLPVALDGTTHAMTARCTRFANQLRGRFGIAVDYAEERLSSVEAEERLRESGHNAKSAKEHIDALAAQIVLQGFFERSAKQPVDDPTDHKIYATHQVA</sequence>
<dbReference type="PANTHER" id="PTHR33317">
    <property type="entry name" value="POLYNUCLEOTIDYL TRANSFERASE, RIBONUCLEASE H-LIKE SUPERFAMILY PROTEIN"/>
    <property type="match status" value="1"/>
</dbReference>
<dbReference type="AlphaFoldDB" id="A0A1A8Y3W1"/>
<dbReference type="PANTHER" id="PTHR33317:SF4">
    <property type="entry name" value="POLYNUCLEOTIDYL TRANSFERASE, RIBONUCLEASE H-LIKE SUPERFAMILY PROTEIN"/>
    <property type="match status" value="1"/>
</dbReference>
<comment type="subcellular location">
    <subcellularLocation>
        <location evidence="5">Cytoplasm</location>
    </subcellularLocation>
</comment>
<organism evidence="7 8">
    <name type="scientific">Candidatus Propionivibrio aalborgensis</name>
    <dbReference type="NCBI Taxonomy" id="1860101"/>
    <lineage>
        <taxon>Bacteria</taxon>
        <taxon>Pseudomonadati</taxon>
        <taxon>Pseudomonadota</taxon>
        <taxon>Betaproteobacteria</taxon>
        <taxon>Rhodocyclales</taxon>
        <taxon>Rhodocyclaceae</taxon>
        <taxon>Propionivibrio</taxon>
    </lineage>
</organism>
<reference evidence="7 8" key="1">
    <citation type="submission" date="2016-06" db="EMBL/GenBank/DDBJ databases">
        <authorList>
            <person name="Kjaerup R.B."/>
            <person name="Dalgaard T.S."/>
            <person name="Juul-Madsen H.R."/>
        </authorList>
    </citation>
    <scope>NUCLEOTIDE SEQUENCE [LARGE SCALE GENOMIC DNA]</scope>
    <source>
        <strain evidence="7">2</strain>
    </source>
</reference>
<gene>
    <name evidence="7" type="primary">yqgF</name>
    <name evidence="7" type="ORF">PROAA_860021</name>
</gene>
<dbReference type="CDD" id="cd16964">
    <property type="entry name" value="YqgF"/>
    <property type="match status" value="1"/>
</dbReference>
<dbReference type="SMART" id="SM00732">
    <property type="entry name" value="YqgFc"/>
    <property type="match status" value="1"/>
</dbReference>
<evidence type="ECO:0000313" key="7">
    <source>
        <dbReference type="EMBL" id="SBT11063.1"/>
    </source>
</evidence>
<dbReference type="InterPro" id="IPR006641">
    <property type="entry name" value="YqgF/RNaseH-like_dom"/>
</dbReference>
<dbReference type="GO" id="GO:0000967">
    <property type="term" value="P:rRNA 5'-end processing"/>
    <property type="evidence" value="ECO:0007669"/>
    <property type="project" value="UniProtKB-UniRule"/>
</dbReference>
<keyword evidence="2 5" id="KW-0690">Ribosome biogenesis</keyword>
<evidence type="ECO:0000256" key="5">
    <source>
        <dbReference type="HAMAP-Rule" id="MF_00651"/>
    </source>
</evidence>
<accession>A0A1A8Y3W1</accession>
<evidence type="ECO:0000256" key="3">
    <source>
        <dbReference type="ARBA" id="ARBA00022722"/>
    </source>
</evidence>
<comment type="similarity">
    <text evidence="5">Belongs to the YqgF HJR family.</text>
</comment>
<dbReference type="InterPro" id="IPR037027">
    <property type="entry name" value="YqgF/RNaseH-like_dom_sf"/>
</dbReference>
<keyword evidence="1 5" id="KW-0963">Cytoplasm</keyword>
<dbReference type="Proteomes" id="UP000199600">
    <property type="component" value="Unassembled WGS sequence"/>
</dbReference>
<evidence type="ECO:0000256" key="2">
    <source>
        <dbReference type="ARBA" id="ARBA00022517"/>
    </source>
</evidence>
<dbReference type="GO" id="GO:0005829">
    <property type="term" value="C:cytosol"/>
    <property type="evidence" value="ECO:0007669"/>
    <property type="project" value="TreeGrafter"/>
</dbReference>
<dbReference type="SUPFAM" id="SSF53098">
    <property type="entry name" value="Ribonuclease H-like"/>
    <property type="match status" value="1"/>
</dbReference>
<dbReference type="HAMAP" id="MF_00651">
    <property type="entry name" value="Nuclease_YqgF"/>
    <property type="match status" value="1"/>
</dbReference>
<feature type="domain" description="YqgF/RNase H-like" evidence="6">
    <location>
        <begin position="10"/>
        <end position="110"/>
    </location>
</feature>
<keyword evidence="3 5" id="KW-0540">Nuclease</keyword>
<comment type="function">
    <text evidence="5">Could be a nuclease involved in processing of the 5'-end of pre-16S rRNA.</text>
</comment>
<dbReference type="InterPro" id="IPR005227">
    <property type="entry name" value="YqgF"/>
</dbReference>
<dbReference type="Pfam" id="PF03652">
    <property type="entry name" value="RuvX"/>
    <property type="match status" value="1"/>
</dbReference>
<name>A0A1A8Y3W1_9RHOO</name>
<evidence type="ECO:0000256" key="1">
    <source>
        <dbReference type="ARBA" id="ARBA00022490"/>
    </source>
</evidence>
<proteinExistence type="inferred from homology"/>
<evidence type="ECO:0000259" key="6">
    <source>
        <dbReference type="SMART" id="SM00732"/>
    </source>
</evidence>
<keyword evidence="4 5" id="KW-0378">Hydrolase</keyword>
<dbReference type="GO" id="GO:0016788">
    <property type="term" value="F:hydrolase activity, acting on ester bonds"/>
    <property type="evidence" value="ECO:0007669"/>
    <property type="project" value="UniProtKB-UniRule"/>
</dbReference>
<dbReference type="NCBIfam" id="TIGR00250">
    <property type="entry name" value="RNAse_H_YqgF"/>
    <property type="match status" value="1"/>
</dbReference>
<dbReference type="GO" id="GO:0004518">
    <property type="term" value="F:nuclease activity"/>
    <property type="evidence" value="ECO:0007669"/>
    <property type="project" value="UniProtKB-KW"/>
</dbReference>
<dbReference type="EC" id="3.1.-.-" evidence="5"/>
<protein>
    <recommendedName>
        <fullName evidence="5">Putative pre-16S rRNA nuclease</fullName>
        <ecNumber evidence="5">3.1.-.-</ecNumber>
    </recommendedName>
</protein>